<evidence type="ECO:0000313" key="1">
    <source>
        <dbReference type="EMBL" id="AIL46953.1"/>
    </source>
</evidence>
<protein>
    <submittedName>
        <fullName evidence="1">Uncharacterized protein</fullName>
    </submittedName>
</protein>
<reference evidence="1" key="1">
    <citation type="journal article" date="2013" name="Lancet">
        <title>First case of E anophelis outbreak in an intensive-care unit.</title>
        <authorList>
            <person name="Teo J."/>
            <person name="Tan S.Y."/>
            <person name="Tay M."/>
            <person name="Ding Y."/>
            <person name="Kjelleberg S."/>
            <person name="Givskov M."/>
            <person name="Lin R.T."/>
            <person name="Yang L."/>
        </authorList>
    </citation>
    <scope>NUCLEOTIDE SEQUENCE [LARGE SCALE GENOMIC DNA]</scope>
    <source>
        <strain evidence="1">NUHP1</strain>
    </source>
</reference>
<accession>A0A077EKA0</accession>
<dbReference type="EMBL" id="CP007547">
    <property type="protein sequence ID" value="AIL46953.1"/>
    <property type="molecule type" value="Genomic_DNA"/>
</dbReference>
<gene>
    <name evidence="1" type="ORF">BD94_3178</name>
</gene>
<dbReference type="AlphaFoldDB" id="A0A077EKA0"/>
<dbReference type="eggNOG" id="COG2801">
    <property type="taxonomic scope" value="Bacteria"/>
</dbReference>
<evidence type="ECO:0000313" key="2">
    <source>
        <dbReference type="Proteomes" id="UP000028933"/>
    </source>
</evidence>
<proteinExistence type="predicted"/>
<dbReference type="KEGG" id="eao:BD94_3178"/>
<name>A0A077EKA0_9FLAO</name>
<organism evidence="1 2">
    <name type="scientific">Elizabethkingia anophelis NUHP1</name>
    <dbReference type="NCBI Taxonomy" id="1338011"/>
    <lineage>
        <taxon>Bacteria</taxon>
        <taxon>Pseudomonadati</taxon>
        <taxon>Bacteroidota</taxon>
        <taxon>Flavobacteriia</taxon>
        <taxon>Flavobacteriales</taxon>
        <taxon>Weeksellaceae</taxon>
        <taxon>Elizabethkingia</taxon>
    </lineage>
</organism>
<dbReference type="STRING" id="1338011.BD94_3178"/>
<dbReference type="RefSeq" id="WP_024566284.1">
    <property type="nucleotide sequence ID" value="NZ_CP007547.1"/>
</dbReference>
<reference evidence="1" key="2">
    <citation type="journal article" date="2015" name="Genome Biol. Evol.">
        <title>Complete Genome Sequence and Transcriptomic Analysis of the Novel Pathogen Elizabethkingia anophelis in Response to Oxidative Stress.</title>
        <authorList>
            <person name="Li Y."/>
            <person name="Liu Y."/>
            <person name="Chew S.C."/>
            <person name="Tay M."/>
            <person name="Salido M.M."/>
            <person name="Teo J."/>
            <person name="Lauro F.M."/>
            <person name="Givskov M."/>
            <person name="Yang L."/>
        </authorList>
    </citation>
    <scope>NUCLEOTIDE SEQUENCE</scope>
    <source>
        <strain evidence="1">NUHP1</strain>
    </source>
</reference>
<dbReference type="Proteomes" id="UP000028933">
    <property type="component" value="Chromosome"/>
</dbReference>
<dbReference type="HOGENOM" id="CLU_045113_0_0_10"/>
<sequence length="463" mass="54138">MENVKRRVPLPPSRELLIDKDVETAYNWFKNFIVPIDWKNRKTKIEEYLSSVIVPDEPFSKPISEGTLLVIKRDQIGWYMYLVYTYLYEPHKYEYYQGARIVPVFKRIGMEIENLSKIKGLNKKVKDLLKKRPMEADAILFELLTALLWVRNGWDVTILEEGKGGKSPDFEVTKGSEKWQVECKRQTKTADYTYRETKKRQIMVSAISRLLMQHNILLDIVFHQELEKLPDTFLFDLLKDIIPTVKKPGTIVSNEIVEIKLSFIDMQSIQNHLKNYDVKNNSPQLQELITKKQIDHSAFTSGFIGDYFYYGDGEANNLYIDYMIHAFGVHCYCDAPDAIIAKARDVKNQIHSAISQFNPTANSIIHIGLETYDGPEVEMKRNEKIMETMAKIDPKDNKLCWIFFHYFQSYTRSDMDWYFDETVKIASSYIFPPTPPITHTFLIIPEDGVPIDDENHWEKDLPN</sequence>